<dbReference type="EMBL" id="BSFI01000008">
    <property type="protein sequence ID" value="GLK68330.1"/>
    <property type="molecule type" value="Genomic_DNA"/>
</dbReference>
<proteinExistence type="predicted"/>
<reference evidence="2" key="2">
    <citation type="submission" date="2023-01" db="EMBL/GenBank/DDBJ databases">
        <authorList>
            <person name="Sun Q."/>
            <person name="Evtushenko L."/>
        </authorList>
    </citation>
    <scope>NUCLEOTIDE SEQUENCE</scope>
    <source>
        <strain evidence="2">VKM B-2347</strain>
    </source>
</reference>
<comment type="caution">
    <text evidence="2">The sequence shown here is derived from an EMBL/GenBank/DDBJ whole genome shotgun (WGS) entry which is preliminary data.</text>
</comment>
<organism evidence="2 3">
    <name type="scientific">Hansschlegelia plantiphila</name>
    <dbReference type="NCBI Taxonomy" id="374655"/>
    <lineage>
        <taxon>Bacteria</taxon>
        <taxon>Pseudomonadati</taxon>
        <taxon>Pseudomonadota</taxon>
        <taxon>Alphaproteobacteria</taxon>
        <taxon>Hyphomicrobiales</taxon>
        <taxon>Methylopilaceae</taxon>
        <taxon>Hansschlegelia</taxon>
    </lineage>
</organism>
<sequence>MLFRERIGSATTQPAPFDGVPDLLAEVKDPRLGAMLPDIQRLCRQPQKRSEACRGEQTSAAREYLDIKDNIIADTVKSTMMTECLERFGKKSGADWRQVVSCFKSDMDAHNRAALLAEEEQARKAAEQRRLDEARRAEEQKKAQEEAEHQAEARRIEQEKRAEEERAAKAKLDAEVAEIEKPQDCVEPSSSELETIRDNFEIDLYDARSARFHSACKYTKPDHRDRSFVCGLVNSKNAMGAYVGYHPFYAEIETAQIKDIVADEGTGDETKRLIKQFQLTSHCEYCTTANRSYEACREAVKSGKYDPLEEARSRRQ</sequence>
<accession>A0A9W6J2Y3</accession>
<evidence type="ECO:0000256" key="1">
    <source>
        <dbReference type="SAM" id="MobiDB-lite"/>
    </source>
</evidence>
<dbReference type="Proteomes" id="UP001143372">
    <property type="component" value="Unassembled WGS sequence"/>
</dbReference>
<reference evidence="2" key="1">
    <citation type="journal article" date="2014" name="Int. J. Syst. Evol. Microbiol.">
        <title>Complete genome sequence of Corynebacterium casei LMG S-19264T (=DSM 44701T), isolated from a smear-ripened cheese.</title>
        <authorList>
            <consortium name="US DOE Joint Genome Institute (JGI-PGF)"/>
            <person name="Walter F."/>
            <person name="Albersmeier A."/>
            <person name="Kalinowski J."/>
            <person name="Ruckert C."/>
        </authorList>
    </citation>
    <scope>NUCLEOTIDE SEQUENCE</scope>
    <source>
        <strain evidence="2">VKM B-2347</strain>
    </source>
</reference>
<feature type="region of interest" description="Disordered" evidence="1">
    <location>
        <begin position="126"/>
        <end position="174"/>
    </location>
</feature>
<protein>
    <submittedName>
        <fullName evidence="2">Uncharacterized protein</fullName>
    </submittedName>
</protein>
<dbReference type="AlphaFoldDB" id="A0A9W6J2Y3"/>
<name>A0A9W6J2Y3_9HYPH</name>
<gene>
    <name evidence="2" type="ORF">GCM10008179_19680</name>
</gene>
<evidence type="ECO:0000313" key="3">
    <source>
        <dbReference type="Proteomes" id="UP001143372"/>
    </source>
</evidence>
<keyword evidence="3" id="KW-1185">Reference proteome</keyword>
<evidence type="ECO:0000313" key="2">
    <source>
        <dbReference type="EMBL" id="GLK68330.1"/>
    </source>
</evidence>